<evidence type="ECO:0000313" key="2">
    <source>
        <dbReference type="EMBL" id="GIZ47034.1"/>
    </source>
</evidence>
<dbReference type="EMBL" id="BOLY01000007">
    <property type="protein sequence ID" value="GIZ47034.1"/>
    <property type="molecule type" value="Genomic_DNA"/>
</dbReference>
<organism evidence="2 3">
    <name type="scientific">Cercospora kikuchii</name>
    <dbReference type="NCBI Taxonomy" id="84275"/>
    <lineage>
        <taxon>Eukaryota</taxon>
        <taxon>Fungi</taxon>
        <taxon>Dikarya</taxon>
        <taxon>Ascomycota</taxon>
        <taxon>Pezizomycotina</taxon>
        <taxon>Dothideomycetes</taxon>
        <taxon>Dothideomycetidae</taxon>
        <taxon>Mycosphaerellales</taxon>
        <taxon>Mycosphaerellaceae</taxon>
        <taxon>Cercospora</taxon>
    </lineage>
</organism>
<dbReference type="Gene3D" id="1.25.40.90">
    <property type="match status" value="1"/>
</dbReference>
<dbReference type="OrthoDB" id="21470at2759"/>
<comment type="caution">
    <text evidence="2">The sequence shown here is derived from an EMBL/GenBank/DDBJ whole genome shotgun (WGS) entry which is preliminary data.</text>
</comment>
<protein>
    <submittedName>
        <fullName evidence="2">Uncharacterized protein</fullName>
    </submittedName>
</protein>
<feature type="region of interest" description="Disordered" evidence="1">
    <location>
        <begin position="416"/>
        <end position="443"/>
    </location>
</feature>
<reference evidence="2 3" key="1">
    <citation type="submission" date="2021-01" db="EMBL/GenBank/DDBJ databases">
        <title>Cercospora kikuchii MAFF 305040 whole genome shotgun sequence.</title>
        <authorList>
            <person name="Kashiwa T."/>
            <person name="Suzuki T."/>
        </authorList>
    </citation>
    <scope>NUCLEOTIDE SEQUENCE [LARGE SCALE GENOMIC DNA]</scope>
    <source>
        <strain evidence="2 3">MAFF 305040</strain>
    </source>
</reference>
<keyword evidence="3" id="KW-1185">Reference proteome</keyword>
<dbReference type="RefSeq" id="XP_044661521.1">
    <property type="nucleotide sequence ID" value="XM_044805586.1"/>
</dbReference>
<dbReference type="InterPro" id="IPR008942">
    <property type="entry name" value="ENTH_VHS"/>
</dbReference>
<sequence>MDRAYRVLQQVQKDGVMTSEAARITRPSNVNEARATFGAALRLAGLQSYKADAITAQICKTCNICTIEDIQLCKEQFIHYILPSPQVRKVYFRYLQTLCRLFVPGTWKSKAASGIDEVLGLSAGGATNHLPASHARRIHTLYIINEILVSLLESSRQDSKAGRHPTTDEERKYAREALNSAKQCCLDMFEEAACTTPGEAAKPKNALDDVLSNWTKNLAEVFSKSDFDRLQKLAENADNRKHDPSLKNLDLTTHLLAQSTRSIRPILRNRHGVKDDPDAPWHLLPAANGLKLREERGYPLLSRALPHGGYHLANGGKPVDDQTRKDAEALLSEMLHCFDTHTKADEVQDIDALGNKIWKDPERPTRNYWGFTEEGLRKMKENKKMFNASAKGYADIPPPERPRYVRNSEVERARELAASRGRGGRGGGFRGRGGGGYRGRGGY</sequence>
<feature type="compositionally biased region" description="Gly residues" evidence="1">
    <location>
        <begin position="424"/>
        <end position="443"/>
    </location>
</feature>
<evidence type="ECO:0000313" key="3">
    <source>
        <dbReference type="Proteomes" id="UP000825890"/>
    </source>
</evidence>
<dbReference type="AlphaFoldDB" id="A0A9P3CM49"/>
<gene>
    <name evidence="2" type="ORF">CKM354_001013500</name>
</gene>
<dbReference type="GeneID" id="68295710"/>
<evidence type="ECO:0000256" key="1">
    <source>
        <dbReference type="SAM" id="MobiDB-lite"/>
    </source>
</evidence>
<accession>A0A9P3CM49</accession>
<name>A0A9P3CM49_9PEZI</name>
<proteinExistence type="predicted"/>
<dbReference type="Proteomes" id="UP000825890">
    <property type="component" value="Unassembled WGS sequence"/>
</dbReference>